<dbReference type="PANTHER" id="PTHR46401:SF2">
    <property type="entry name" value="GLYCOSYLTRANSFERASE WBBK-RELATED"/>
    <property type="match status" value="1"/>
</dbReference>
<dbReference type="Pfam" id="PF09314">
    <property type="entry name" value="DUF1972"/>
    <property type="match status" value="1"/>
</dbReference>
<feature type="domain" description="DUF1972" evidence="2">
    <location>
        <begin position="1"/>
        <end position="185"/>
    </location>
</feature>
<keyword evidence="1 3" id="KW-0808">Transferase</keyword>
<dbReference type="Proteomes" id="UP000031866">
    <property type="component" value="Chromosome"/>
</dbReference>
<dbReference type="KEGG" id="cbei:LF65_01175"/>
<dbReference type="NCBIfam" id="NF046071">
    <property type="entry name" value="B1-4RhmsylTfaseCps2T"/>
    <property type="match status" value="1"/>
</dbReference>
<dbReference type="InterPro" id="IPR015393">
    <property type="entry name" value="DUF1972"/>
</dbReference>
<evidence type="ECO:0000259" key="2">
    <source>
        <dbReference type="Pfam" id="PF09314"/>
    </source>
</evidence>
<dbReference type="AlphaFoldDB" id="A0A0B5Q6H0"/>
<dbReference type="STRING" id="1520.LF65_01175"/>
<name>A0A0B5Q6H0_CLOBE</name>
<accession>A0A0B5Q6H0</accession>
<evidence type="ECO:0000313" key="3">
    <source>
        <dbReference type="EMBL" id="AJG97789.1"/>
    </source>
</evidence>
<dbReference type="SUPFAM" id="SSF53756">
    <property type="entry name" value="UDP-Glycosyltransferase/glycogen phosphorylase"/>
    <property type="match status" value="1"/>
</dbReference>
<protein>
    <submittedName>
        <fullName evidence="3">Glycosyl transferase</fullName>
    </submittedName>
</protein>
<dbReference type="GO" id="GO:0016757">
    <property type="term" value="F:glycosyltransferase activity"/>
    <property type="evidence" value="ECO:0007669"/>
    <property type="project" value="TreeGrafter"/>
</dbReference>
<organism evidence="3 4">
    <name type="scientific">Clostridium beijerinckii</name>
    <name type="common">Clostridium MP</name>
    <dbReference type="NCBI Taxonomy" id="1520"/>
    <lineage>
        <taxon>Bacteria</taxon>
        <taxon>Bacillati</taxon>
        <taxon>Bacillota</taxon>
        <taxon>Clostridia</taxon>
        <taxon>Eubacteriales</taxon>
        <taxon>Clostridiaceae</taxon>
        <taxon>Clostridium</taxon>
    </lineage>
</organism>
<dbReference type="OrthoDB" id="9792269at2"/>
<sequence length="386" mass="44873">MKNVFIIGCKGIPANYGGFETFVDKLTKERRSKEIKYHVSCLSDNFREFEYNLARCFNIDVPNIGSAKAVYYDIRALKESIKYIETNKIKNAIVYILACRIGPFIGLYRNKLDKLGITLMVNPDGHEWKRAKWNAVIRKYWKISEKLMVKHADLLVCDSKNIEKYIKNDYKQYNPKTTFIAYGADMEKSKLLDGDDKLTNWYKYKKIAEKEYYLVVGRFVPENNYETMISEFMKSRTNKDLVLISNVEENKFYEELRKKTNFDKDSRIKFVGTVYDQELLKKIRENAYGYLHGHEVGGTNPSLLEALATTDLNILLDVGFNREVGENGALYFTKENGNLAAVLDNLETYDEIAVTTYGKNAKKRISSEYTWNKVVCDYENLFLVNV</sequence>
<evidence type="ECO:0000256" key="1">
    <source>
        <dbReference type="ARBA" id="ARBA00022679"/>
    </source>
</evidence>
<dbReference type="RefSeq" id="WP_041894793.1">
    <property type="nucleotide sequence ID" value="NZ_CP010086.2"/>
</dbReference>
<dbReference type="Gene3D" id="3.40.50.2000">
    <property type="entry name" value="Glycogen Phosphorylase B"/>
    <property type="match status" value="2"/>
</dbReference>
<dbReference type="GO" id="GO:0009103">
    <property type="term" value="P:lipopolysaccharide biosynthetic process"/>
    <property type="evidence" value="ECO:0007669"/>
    <property type="project" value="TreeGrafter"/>
</dbReference>
<proteinExistence type="predicted"/>
<gene>
    <name evidence="3" type="ORF">LF65_01175</name>
</gene>
<reference evidence="4" key="1">
    <citation type="submission" date="2014-12" db="EMBL/GenBank/DDBJ databases">
        <title>Genome sequence of Clostridium beijerinckii strain 59B.</title>
        <authorList>
            <person name="Little G.T."/>
            <person name="Minton N.P."/>
        </authorList>
    </citation>
    <scope>NUCLEOTIDE SEQUENCE [LARGE SCALE GENOMIC DNA]</scope>
    <source>
        <strain evidence="4">59B</strain>
    </source>
</reference>
<dbReference type="EMBL" id="CP010086">
    <property type="protein sequence ID" value="AJG97789.1"/>
    <property type="molecule type" value="Genomic_DNA"/>
</dbReference>
<evidence type="ECO:0000313" key="4">
    <source>
        <dbReference type="Proteomes" id="UP000031866"/>
    </source>
</evidence>
<dbReference type="PANTHER" id="PTHR46401">
    <property type="entry name" value="GLYCOSYLTRANSFERASE WBBK-RELATED"/>
    <property type="match status" value="1"/>
</dbReference>